<dbReference type="EMBL" id="MU157837">
    <property type="protein sequence ID" value="KAF9531023.1"/>
    <property type="molecule type" value="Genomic_DNA"/>
</dbReference>
<dbReference type="Proteomes" id="UP000807306">
    <property type="component" value="Unassembled WGS sequence"/>
</dbReference>
<comment type="caution">
    <text evidence="19">The sequence shown here is derived from an EMBL/GenBank/DDBJ whole genome shotgun (WGS) entry which is preliminary data.</text>
</comment>
<protein>
    <recommendedName>
        <fullName evidence="5">pyranose dehydrogenase (acceptor)</fullName>
        <ecNumber evidence="5">1.1.99.29</ecNumber>
    </recommendedName>
</protein>
<dbReference type="EC" id="1.1.99.29" evidence="5"/>
<dbReference type="Gene3D" id="3.30.560.10">
    <property type="entry name" value="Glucose Oxidase, domain 3"/>
    <property type="match status" value="1"/>
</dbReference>
<keyword evidence="8 16" id="KW-0274">FAD</keyword>
<evidence type="ECO:0000256" key="7">
    <source>
        <dbReference type="ARBA" id="ARBA00022630"/>
    </source>
</evidence>
<evidence type="ECO:0000313" key="19">
    <source>
        <dbReference type="EMBL" id="KAF9531023.1"/>
    </source>
</evidence>
<comment type="catalytic activity">
    <reaction evidence="12">
        <text>pyranose + acceptor = pyranos-3-ulose + reduced acceptor.</text>
        <dbReference type="EC" id="1.1.99.29"/>
    </reaction>
</comment>
<evidence type="ECO:0000256" key="8">
    <source>
        <dbReference type="ARBA" id="ARBA00022827"/>
    </source>
</evidence>
<keyword evidence="17" id="KW-0732">Signal</keyword>
<dbReference type="GO" id="GO:0050660">
    <property type="term" value="F:flavin adenine dinucleotide binding"/>
    <property type="evidence" value="ECO:0007669"/>
    <property type="project" value="InterPro"/>
</dbReference>
<dbReference type="PROSITE" id="PS00624">
    <property type="entry name" value="GMC_OXRED_2"/>
    <property type="match status" value="1"/>
</dbReference>
<dbReference type="GO" id="GO:0005576">
    <property type="term" value="C:extracellular region"/>
    <property type="evidence" value="ECO:0007669"/>
    <property type="project" value="UniProtKB-SubCell"/>
</dbReference>
<feature type="signal peptide" evidence="17">
    <location>
        <begin position="1"/>
        <end position="19"/>
    </location>
</feature>
<feature type="active site" description="Proton donor" evidence="15">
    <location>
        <position position="529"/>
    </location>
</feature>
<feature type="binding site" evidence="16">
    <location>
        <begin position="120"/>
        <end position="123"/>
    </location>
    <ligand>
        <name>FAD</name>
        <dbReference type="ChEBI" id="CHEBI:57692"/>
    </ligand>
</feature>
<comment type="subcellular location">
    <subcellularLocation>
        <location evidence="2">Secreted</location>
    </subcellularLocation>
</comment>
<comment type="function">
    <text evidence="9">Catalyzes the single-oxidation or sequential double oxidation reaction of carbohydrates primarily at carbon-2 and/or carbon-3 with the concomitant reduction of the flavin. The enzyme exhibits a broad sugar substrate specificity, oxidizing different aldopyranoses to the corresponding C-1, C-2, C-3 or C-1,2, C-2,3 and C-3,4 (di)dehydro sugars with substrate-specific regioselectivity. Accepts only a narrow range of electron acceptors such as substituted benzoquinones and complexed metal ions and reacts extremely slowly with O(2) as acceptor. May play a role in the natural recycling of plant matter by oxidizing all major monosaccharides in lignocellulose and by reducing quinone compounds or reactive radical species generated during lignin depolymerization.</text>
</comment>
<keyword evidence="6" id="KW-0964">Secreted</keyword>
<feature type="chain" id="PRO_5040239052" description="pyranose dehydrogenase (acceptor)" evidence="17">
    <location>
        <begin position="20"/>
        <end position="628"/>
    </location>
</feature>
<dbReference type="GO" id="GO:0033718">
    <property type="term" value="F:pyranose dehydrogenase (acceptor) activity"/>
    <property type="evidence" value="ECO:0007669"/>
    <property type="project" value="UniProtKB-EC"/>
</dbReference>
<evidence type="ECO:0000256" key="15">
    <source>
        <dbReference type="PIRSR" id="PIRSR000137-1"/>
    </source>
</evidence>
<evidence type="ECO:0000256" key="4">
    <source>
        <dbReference type="ARBA" id="ARBA00011245"/>
    </source>
</evidence>
<reference evidence="19" key="1">
    <citation type="submission" date="2020-11" db="EMBL/GenBank/DDBJ databases">
        <authorList>
            <consortium name="DOE Joint Genome Institute"/>
            <person name="Ahrendt S."/>
            <person name="Riley R."/>
            <person name="Andreopoulos W."/>
            <person name="Labutti K."/>
            <person name="Pangilinan J."/>
            <person name="Ruiz-Duenas F.J."/>
            <person name="Barrasa J.M."/>
            <person name="Sanchez-Garcia M."/>
            <person name="Camarero S."/>
            <person name="Miyauchi S."/>
            <person name="Serrano A."/>
            <person name="Linde D."/>
            <person name="Babiker R."/>
            <person name="Drula E."/>
            <person name="Ayuso-Fernandez I."/>
            <person name="Pacheco R."/>
            <person name="Padilla G."/>
            <person name="Ferreira P."/>
            <person name="Barriuso J."/>
            <person name="Kellner H."/>
            <person name="Castanera R."/>
            <person name="Alfaro M."/>
            <person name="Ramirez L."/>
            <person name="Pisabarro A.G."/>
            <person name="Kuo A."/>
            <person name="Tritt A."/>
            <person name="Lipzen A."/>
            <person name="He G."/>
            <person name="Yan M."/>
            <person name="Ng V."/>
            <person name="Cullen D."/>
            <person name="Martin F."/>
            <person name="Rosso M.-N."/>
            <person name="Henrissat B."/>
            <person name="Hibbett D."/>
            <person name="Martinez A.T."/>
            <person name="Grigoriev I.V."/>
        </authorList>
    </citation>
    <scope>NUCLEOTIDE SEQUENCE</scope>
    <source>
        <strain evidence="19">CBS 506.95</strain>
    </source>
</reference>
<feature type="active site" description="Proton acceptor" evidence="15">
    <location>
        <position position="573"/>
    </location>
</feature>
<evidence type="ECO:0000256" key="16">
    <source>
        <dbReference type="PIRSR" id="PIRSR000137-2"/>
    </source>
</evidence>
<evidence type="ECO:0000256" key="2">
    <source>
        <dbReference type="ARBA" id="ARBA00004613"/>
    </source>
</evidence>
<dbReference type="SUPFAM" id="SSF54373">
    <property type="entry name" value="FAD-linked reductases, C-terminal domain"/>
    <property type="match status" value="1"/>
</dbReference>
<feature type="domain" description="Glucose-methanol-choline oxidoreductase N-terminal" evidence="18">
    <location>
        <begin position="302"/>
        <end position="316"/>
    </location>
</feature>
<evidence type="ECO:0000256" key="6">
    <source>
        <dbReference type="ARBA" id="ARBA00022525"/>
    </source>
</evidence>
<accession>A0A9P6EJS9</accession>
<evidence type="ECO:0000313" key="20">
    <source>
        <dbReference type="Proteomes" id="UP000807306"/>
    </source>
</evidence>
<evidence type="ECO:0000256" key="17">
    <source>
        <dbReference type="SAM" id="SignalP"/>
    </source>
</evidence>
<evidence type="ECO:0000256" key="11">
    <source>
        <dbReference type="ARBA" id="ARBA00034010"/>
    </source>
</evidence>
<name>A0A9P6EJS9_9AGAR</name>
<dbReference type="InterPro" id="IPR000172">
    <property type="entry name" value="GMC_OxRdtase_N"/>
</dbReference>
<comment type="catalytic activity">
    <reaction evidence="11">
        <text>pyranose + acceptor = pyranos-2,3-diulose + reduced acceptor.</text>
        <dbReference type="EC" id="1.1.99.29"/>
    </reaction>
</comment>
<dbReference type="SUPFAM" id="SSF51905">
    <property type="entry name" value="FAD/NAD(P)-binding domain"/>
    <property type="match status" value="1"/>
</dbReference>
<comment type="similarity">
    <text evidence="3">Belongs to the GMC oxidoreductase family.</text>
</comment>
<comment type="subunit">
    <text evidence="4">Monomer.</text>
</comment>
<gene>
    <name evidence="19" type="ORF">CPB83DRAFT_850043</name>
</gene>
<dbReference type="InterPro" id="IPR012132">
    <property type="entry name" value="GMC_OxRdtase"/>
</dbReference>
<organism evidence="19 20">
    <name type="scientific">Crepidotus variabilis</name>
    <dbReference type="NCBI Taxonomy" id="179855"/>
    <lineage>
        <taxon>Eukaryota</taxon>
        <taxon>Fungi</taxon>
        <taxon>Dikarya</taxon>
        <taxon>Basidiomycota</taxon>
        <taxon>Agaricomycotina</taxon>
        <taxon>Agaricomycetes</taxon>
        <taxon>Agaricomycetidae</taxon>
        <taxon>Agaricales</taxon>
        <taxon>Agaricineae</taxon>
        <taxon>Crepidotaceae</taxon>
        <taxon>Crepidotus</taxon>
    </lineage>
</organism>
<dbReference type="PANTHER" id="PTHR11552:SF147">
    <property type="entry name" value="CHOLINE DEHYDROGENASE, MITOCHONDRIAL"/>
    <property type="match status" value="1"/>
</dbReference>
<keyword evidence="7" id="KW-0285">Flavoprotein</keyword>
<evidence type="ECO:0000256" key="9">
    <source>
        <dbReference type="ARBA" id="ARBA00024699"/>
    </source>
</evidence>
<proteinExistence type="inferred from homology"/>
<evidence type="ECO:0000256" key="13">
    <source>
        <dbReference type="ARBA" id="ARBA00034050"/>
    </source>
</evidence>
<sequence length="628" mass="68827">MHLVRCSIGLLLLAWSANAIVYKTFGALPQISFDYVIVGAGTAGNVLANRLTENSAVNVLVIEAGPSDEDVLPAIAPLLAPGLANSPYDWNYTTLPQEGMNNRIIPYNRGRLLGGSSSANYFVHQSGSSDDYDKLASITGDRGWSWTNMRRYVYEHENFVKPSHVENAEKRYVPEEHGNLGMLPISLPSNPVALDDLVISATRELSDKFPYNPDTSGGTNLLGIGWVQQSIANGTRSSSSTTYLRSANARPNLFILIETQALKLLPTGYSGVKPAFRGVLLSSENSTPGYVFATREVILSAGTIGTPQLLLLSGIGPQKDLERHGIRTIVDKPSVGRNFSDHVLVPYWYDTKGLDTLDDTFRQPALMQAAIGKWMDNRTGVIANGGVNQMGFFRFQPNSSIFDLTLDPASGPKAPHWQMLISNFWNSRYVPIPNEGRFITFCTTLISPVSRGIVELASSNPLDKPIIDPRYLTNDYDKQALRDAARTMRKFASAKVFSDYIISPAGGSAGETDEALDDHIQNTADMVFHAVGTSSMSPENANWGVVDSTLRVKGTDGLRVIDASVWPFVPSVHTQGPTYLVALRGADIILEEHKPKTWSDFLLYVRTTWSSCSSALWRLGGLDNRVEF</sequence>
<dbReference type="Pfam" id="PF00732">
    <property type="entry name" value="GMC_oxred_N"/>
    <property type="match status" value="1"/>
</dbReference>
<evidence type="ECO:0000256" key="14">
    <source>
        <dbReference type="ARBA" id="ARBA00034059"/>
    </source>
</evidence>
<comment type="cofactor">
    <cofactor evidence="1 16">
        <name>FAD</name>
        <dbReference type="ChEBI" id="CHEBI:57692"/>
    </cofactor>
</comment>
<evidence type="ECO:0000259" key="18">
    <source>
        <dbReference type="PROSITE" id="PS00624"/>
    </source>
</evidence>
<comment type="catalytic activity">
    <reaction evidence="10">
        <text>pyranose + acceptor = pyranos-2-ulose + reduced acceptor.</text>
        <dbReference type="EC" id="1.1.99.29"/>
    </reaction>
</comment>
<comment type="catalytic activity">
    <reaction evidence="13">
        <text>a pyranoside + acceptor = a pyranosid-3-ulose + reduced acceptor.</text>
        <dbReference type="EC" id="1.1.99.29"/>
    </reaction>
</comment>
<evidence type="ECO:0000256" key="10">
    <source>
        <dbReference type="ARBA" id="ARBA00033986"/>
    </source>
</evidence>
<keyword evidence="20" id="KW-1185">Reference proteome</keyword>
<dbReference type="PANTHER" id="PTHR11552">
    <property type="entry name" value="GLUCOSE-METHANOL-CHOLINE GMC OXIDOREDUCTASE"/>
    <property type="match status" value="1"/>
</dbReference>
<dbReference type="AlphaFoldDB" id="A0A9P6EJS9"/>
<dbReference type="Gene3D" id="3.50.50.60">
    <property type="entry name" value="FAD/NAD(P)-binding domain"/>
    <property type="match status" value="1"/>
</dbReference>
<dbReference type="Pfam" id="PF05199">
    <property type="entry name" value="GMC_oxred_C"/>
    <property type="match status" value="1"/>
</dbReference>
<evidence type="ECO:0000256" key="12">
    <source>
        <dbReference type="ARBA" id="ARBA00034029"/>
    </source>
</evidence>
<evidence type="ECO:0000256" key="3">
    <source>
        <dbReference type="ARBA" id="ARBA00010790"/>
    </source>
</evidence>
<evidence type="ECO:0000256" key="5">
    <source>
        <dbReference type="ARBA" id="ARBA00013177"/>
    </source>
</evidence>
<dbReference type="OrthoDB" id="269227at2759"/>
<evidence type="ECO:0000256" key="1">
    <source>
        <dbReference type="ARBA" id="ARBA00001974"/>
    </source>
</evidence>
<dbReference type="InterPro" id="IPR036188">
    <property type="entry name" value="FAD/NAD-bd_sf"/>
</dbReference>
<comment type="catalytic activity">
    <reaction evidence="14">
        <text>a pyranoside + acceptor = a pyranosid-3,4-diulose + reduced acceptor.</text>
        <dbReference type="EC" id="1.1.99.29"/>
    </reaction>
</comment>
<dbReference type="InterPro" id="IPR007867">
    <property type="entry name" value="GMC_OxRtase_C"/>
</dbReference>
<dbReference type="PIRSF" id="PIRSF000137">
    <property type="entry name" value="Alcohol_oxidase"/>
    <property type="match status" value="1"/>
</dbReference>